<protein>
    <submittedName>
        <fullName evidence="1">Uncharacterized protein</fullName>
    </submittedName>
</protein>
<organism evidence="1 2">
    <name type="scientific">Cichorium intybus</name>
    <name type="common">Chicory</name>
    <dbReference type="NCBI Taxonomy" id="13427"/>
    <lineage>
        <taxon>Eukaryota</taxon>
        <taxon>Viridiplantae</taxon>
        <taxon>Streptophyta</taxon>
        <taxon>Embryophyta</taxon>
        <taxon>Tracheophyta</taxon>
        <taxon>Spermatophyta</taxon>
        <taxon>Magnoliopsida</taxon>
        <taxon>eudicotyledons</taxon>
        <taxon>Gunneridae</taxon>
        <taxon>Pentapetalae</taxon>
        <taxon>asterids</taxon>
        <taxon>campanulids</taxon>
        <taxon>Asterales</taxon>
        <taxon>Asteraceae</taxon>
        <taxon>Cichorioideae</taxon>
        <taxon>Cichorieae</taxon>
        <taxon>Cichoriinae</taxon>
        <taxon>Cichorium</taxon>
    </lineage>
</organism>
<sequence>MMSCELDPVQYHLIEAEIRELLQPQQPSNSNSTSASGSVCTEEERKHRRMISNRESARRSRQRKKRLLEELTDQLNRLRMENRELKTRLTSLVNHRNFVLTQNHHLRSECLLLQSKLYCLRQLLDSSRRSVV</sequence>
<accession>A0ACB9DYS1</accession>
<comment type="caution">
    <text evidence="1">The sequence shown here is derived from an EMBL/GenBank/DDBJ whole genome shotgun (WGS) entry which is preliminary data.</text>
</comment>
<dbReference type="Proteomes" id="UP001055811">
    <property type="component" value="Linkage Group LG04"/>
</dbReference>
<name>A0ACB9DYS1_CICIN</name>
<gene>
    <name evidence="1" type="ORF">L2E82_22935</name>
</gene>
<evidence type="ECO:0000313" key="2">
    <source>
        <dbReference type="Proteomes" id="UP001055811"/>
    </source>
</evidence>
<dbReference type="EMBL" id="CM042012">
    <property type="protein sequence ID" value="KAI3751844.1"/>
    <property type="molecule type" value="Genomic_DNA"/>
</dbReference>
<keyword evidence="2" id="KW-1185">Reference proteome</keyword>
<reference evidence="1 2" key="2">
    <citation type="journal article" date="2022" name="Mol. Ecol. Resour.">
        <title>The genomes of chicory, endive, great burdock and yacon provide insights into Asteraceae paleo-polyploidization history and plant inulin production.</title>
        <authorList>
            <person name="Fan W."/>
            <person name="Wang S."/>
            <person name="Wang H."/>
            <person name="Wang A."/>
            <person name="Jiang F."/>
            <person name="Liu H."/>
            <person name="Zhao H."/>
            <person name="Xu D."/>
            <person name="Zhang Y."/>
        </authorList>
    </citation>
    <scope>NUCLEOTIDE SEQUENCE [LARGE SCALE GENOMIC DNA]</scope>
    <source>
        <strain evidence="2">cv. Punajuju</strain>
        <tissue evidence="1">Leaves</tissue>
    </source>
</reference>
<reference evidence="2" key="1">
    <citation type="journal article" date="2022" name="Mol. Ecol. Resour.">
        <title>The genomes of chicory, endive, great burdock and yacon provide insights into Asteraceae palaeo-polyploidization history and plant inulin production.</title>
        <authorList>
            <person name="Fan W."/>
            <person name="Wang S."/>
            <person name="Wang H."/>
            <person name="Wang A."/>
            <person name="Jiang F."/>
            <person name="Liu H."/>
            <person name="Zhao H."/>
            <person name="Xu D."/>
            <person name="Zhang Y."/>
        </authorList>
    </citation>
    <scope>NUCLEOTIDE SEQUENCE [LARGE SCALE GENOMIC DNA]</scope>
    <source>
        <strain evidence="2">cv. Punajuju</strain>
    </source>
</reference>
<proteinExistence type="predicted"/>
<evidence type="ECO:0000313" key="1">
    <source>
        <dbReference type="EMBL" id="KAI3751844.1"/>
    </source>
</evidence>